<dbReference type="InterPro" id="IPR033756">
    <property type="entry name" value="YlxH/NBP35"/>
</dbReference>
<dbReference type="GO" id="GO:0005829">
    <property type="term" value="C:cytosol"/>
    <property type="evidence" value="ECO:0007669"/>
    <property type="project" value="TreeGrafter"/>
</dbReference>
<dbReference type="PANTHER" id="PTHR43384:SF4">
    <property type="entry name" value="CELLULOSE BIOSYNTHESIS PROTEIN BCSQ-RELATED"/>
    <property type="match status" value="1"/>
</dbReference>
<dbReference type="PIRSF" id="PIRSF003092">
    <property type="entry name" value="MinD"/>
    <property type="match status" value="1"/>
</dbReference>
<dbReference type="Gene3D" id="3.40.50.300">
    <property type="entry name" value="P-loop containing nucleotide triphosphate hydrolases"/>
    <property type="match status" value="1"/>
</dbReference>
<dbReference type="CDD" id="cd02038">
    <property type="entry name" value="FlhG-like"/>
    <property type="match status" value="1"/>
</dbReference>
<sequence length="297" mass="33003">MMNDQAERLRRLVNSSKVQDKKGVVVGILSGKGGVGKSVFSINFSISLSQMGKKVLIIDLDVGMGNIDHLLGKPAKYNIADSIHDKLRLDDVIFTGPGNISCISGGNGMDNLFRLEEQNLSVFLEQIERIRKKYDYVLFDFGAGVSEDMIHFLLAAHQIILVTTPEPPAMADAYSALKLLLPNNQNLQVSCVVNMVENLQEGRETWERLSGASARFMGKGIKWLTALHRDRAVLRSVKEQVPCVLQYPRSKYSVEMKLLASSFIIGEQTGEAAFSGKTYSFSTRVKSYFRMFGGKKL</sequence>
<dbReference type="Proteomes" id="UP000298347">
    <property type="component" value="Unassembled WGS sequence"/>
</dbReference>
<protein>
    <submittedName>
        <fullName evidence="3">MinD/ParA family protein</fullName>
    </submittedName>
</protein>
<organism evidence="3 4">
    <name type="scientific">Sporolactobacillus shoreae</name>
    <dbReference type="NCBI Taxonomy" id="1465501"/>
    <lineage>
        <taxon>Bacteria</taxon>
        <taxon>Bacillati</taxon>
        <taxon>Bacillota</taxon>
        <taxon>Bacilli</taxon>
        <taxon>Bacillales</taxon>
        <taxon>Sporolactobacillaceae</taxon>
        <taxon>Sporolactobacillus</taxon>
    </lineage>
</organism>
<keyword evidence="1" id="KW-0547">Nucleotide-binding</keyword>
<dbReference type="AlphaFoldDB" id="A0A4Z0GSS7"/>
<comment type="caution">
    <text evidence="3">The sequence shown here is derived from an EMBL/GenBank/DDBJ whole genome shotgun (WGS) entry which is preliminary data.</text>
</comment>
<dbReference type="InterPro" id="IPR033875">
    <property type="entry name" value="FlhG"/>
</dbReference>
<keyword evidence="4" id="KW-1185">Reference proteome</keyword>
<dbReference type="InterPro" id="IPR050625">
    <property type="entry name" value="ParA/MinD_ATPase"/>
</dbReference>
<evidence type="ECO:0000313" key="4">
    <source>
        <dbReference type="Proteomes" id="UP000298347"/>
    </source>
</evidence>
<dbReference type="EMBL" id="SRJD01000001">
    <property type="protein sequence ID" value="TGB00299.1"/>
    <property type="molecule type" value="Genomic_DNA"/>
</dbReference>
<dbReference type="Pfam" id="PF10609">
    <property type="entry name" value="ParA"/>
    <property type="match status" value="1"/>
</dbReference>
<dbReference type="GO" id="GO:0009898">
    <property type="term" value="C:cytoplasmic side of plasma membrane"/>
    <property type="evidence" value="ECO:0007669"/>
    <property type="project" value="TreeGrafter"/>
</dbReference>
<proteinExistence type="predicted"/>
<reference evidence="3 4" key="1">
    <citation type="journal article" date="2015" name="Int. J. Syst. Evol. Microbiol.">
        <title>Sporolactobacillus shoreae sp. nov. and Sporolactobacillus spathodeae sp. nov., two spore-forming lactic acid bacteria isolated from tree barks in Thailand.</title>
        <authorList>
            <person name="Thamacharoensuk T."/>
            <person name="Kitahara M."/>
            <person name="Ohkuma M."/>
            <person name="Thongchul N."/>
            <person name="Tanasupawat S."/>
        </authorList>
    </citation>
    <scope>NUCLEOTIDE SEQUENCE [LARGE SCALE GENOMIC DNA]</scope>
    <source>
        <strain evidence="3 4">BK92</strain>
    </source>
</reference>
<evidence type="ECO:0000256" key="1">
    <source>
        <dbReference type="ARBA" id="ARBA00022741"/>
    </source>
</evidence>
<dbReference type="InterPro" id="IPR027417">
    <property type="entry name" value="P-loop_NTPase"/>
</dbReference>
<dbReference type="InterPro" id="IPR025501">
    <property type="entry name" value="MinD_FleN"/>
</dbReference>
<dbReference type="OrthoDB" id="9816297at2"/>
<keyword evidence="2" id="KW-0067">ATP-binding</keyword>
<name>A0A4Z0GSS7_9BACL</name>
<dbReference type="GO" id="GO:0016887">
    <property type="term" value="F:ATP hydrolysis activity"/>
    <property type="evidence" value="ECO:0007669"/>
    <property type="project" value="TreeGrafter"/>
</dbReference>
<dbReference type="GO" id="GO:0051782">
    <property type="term" value="P:negative regulation of cell division"/>
    <property type="evidence" value="ECO:0007669"/>
    <property type="project" value="TreeGrafter"/>
</dbReference>
<dbReference type="SUPFAM" id="SSF52540">
    <property type="entry name" value="P-loop containing nucleoside triphosphate hydrolases"/>
    <property type="match status" value="1"/>
</dbReference>
<gene>
    <name evidence="3" type="ORF">E4665_01090</name>
</gene>
<evidence type="ECO:0000256" key="2">
    <source>
        <dbReference type="ARBA" id="ARBA00022840"/>
    </source>
</evidence>
<accession>A0A4Z0GSS7</accession>
<dbReference type="PANTHER" id="PTHR43384">
    <property type="entry name" value="SEPTUM SITE-DETERMINING PROTEIN MIND HOMOLOG, CHLOROPLASTIC-RELATED"/>
    <property type="match status" value="1"/>
</dbReference>
<evidence type="ECO:0000313" key="3">
    <source>
        <dbReference type="EMBL" id="TGB00299.1"/>
    </source>
</evidence>
<dbReference type="GO" id="GO:0005524">
    <property type="term" value="F:ATP binding"/>
    <property type="evidence" value="ECO:0007669"/>
    <property type="project" value="UniProtKB-KW"/>
</dbReference>